<evidence type="ECO:0000313" key="3">
    <source>
        <dbReference type="EMBL" id="OOS24368.1"/>
    </source>
</evidence>
<comment type="caution">
    <text evidence="3">The sequence shown here is derived from an EMBL/GenBank/DDBJ whole genome shotgun (WGS) entry which is preliminary data.</text>
</comment>
<feature type="domain" description="Acyl-CoA thioesterase-like N-terminal HotDog" evidence="1">
    <location>
        <begin position="31"/>
        <end position="111"/>
    </location>
</feature>
<name>A0A1T0CPV5_9GAMM</name>
<dbReference type="InterPro" id="IPR042171">
    <property type="entry name" value="Acyl-CoA_hotdog"/>
</dbReference>
<sequence length="265" mass="29601">MPSYYQFLDRQEQADGSIIARYISTNHAQGAWNEHEQHMAPATGIISHELQHFSPRTDMRIARISLDIFGLIHAGEFEITTRTIRAGRTIELIESVMTAKGKVSITARAWRLQMSDTSAVAGLEDTPVAISDNRWPMDVQWAGGFIRSVEACTDDRRAGRGVVWLSNDLEMVEGVPTTDFVRLMGMVDAANGVVPRIEQQTIEWLFPNLDLQIHLYRLPVGKRLGLQSIQQIGDDGIGLTSSILHDELGPFGRSEQILTVRQLHG</sequence>
<dbReference type="Proteomes" id="UP000190683">
    <property type="component" value="Unassembled WGS sequence"/>
</dbReference>
<dbReference type="InterPro" id="IPR049450">
    <property type="entry name" value="ACOT8-like_C"/>
</dbReference>
<protein>
    <submittedName>
        <fullName evidence="3">Thioesterase</fullName>
    </submittedName>
</protein>
<organism evidence="3 4">
    <name type="scientific">Moraxella porci DSM 25326</name>
    <dbReference type="NCBI Taxonomy" id="573983"/>
    <lineage>
        <taxon>Bacteria</taxon>
        <taxon>Pseudomonadati</taxon>
        <taxon>Pseudomonadota</taxon>
        <taxon>Gammaproteobacteria</taxon>
        <taxon>Moraxellales</taxon>
        <taxon>Moraxellaceae</taxon>
        <taxon>Moraxella</taxon>
    </lineage>
</organism>
<feature type="domain" description="Acyl-CoA thioesterase-like C-terminal" evidence="2">
    <location>
        <begin position="143"/>
        <end position="260"/>
    </location>
</feature>
<gene>
    <name evidence="3" type="ORF">B0681_07620</name>
</gene>
<dbReference type="Pfam" id="PF13622">
    <property type="entry name" value="4HBT_3"/>
    <property type="match status" value="1"/>
</dbReference>
<reference evidence="3 4" key="1">
    <citation type="submission" date="2017-02" db="EMBL/GenBank/DDBJ databases">
        <title>Draft genome sequence of Moraxella porci CCUG 54912T type strain.</title>
        <authorList>
            <person name="Salva-Serra F."/>
            <person name="Engstrom-Jakobsson H."/>
            <person name="Thorell K."/>
            <person name="Jaen-Luchoro D."/>
            <person name="Gonzales-Siles L."/>
            <person name="Karlsson R."/>
            <person name="Yazdan S."/>
            <person name="Boulund F."/>
            <person name="Johnning A."/>
            <person name="Engstrand L."/>
            <person name="Kristiansson E."/>
            <person name="Moore E."/>
        </authorList>
    </citation>
    <scope>NUCLEOTIDE SEQUENCE [LARGE SCALE GENOMIC DNA]</scope>
    <source>
        <strain evidence="3 4">CCUG 54912</strain>
    </source>
</reference>
<dbReference type="STRING" id="573983.B0681_07620"/>
<dbReference type="Pfam" id="PF20789">
    <property type="entry name" value="4HBT_3C"/>
    <property type="match status" value="1"/>
</dbReference>
<dbReference type="RefSeq" id="WP_078318139.1">
    <property type="nucleotide sequence ID" value="NZ_MUYV01000010.1"/>
</dbReference>
<dbReference type="Gene3D" id="2.40.160.210">
    <property type="entry name" value="Acyl-CoA thioesterase, double hotdog domain"/>
    <property type="match status" value="1"/>
</dbReference>
<dbReference type="EMBL" id="MUYV01000010">
    <property type="protein sequence ID" value="OOS24368.1"/>
    <property type="molecule type" value="Genomic_DNA"/>
</dbReference>
<keyword evidence="4" id="KW-1185">Reference proteome</keyword>
<dbReference type="AlphaFoldDB" id="A0A1T0CPV5"/>
<evidence type="ECO:0000259" key="2">
    <source>
        <dbReference type="Pfam" id="PF20789"/>
    </source>
</evidence>
<evidence type="ECO:0000259" key="1">
    <source>
        <dbReference type="Pfam" id="PF13622"/>
    </source>
</evidence>
<dbReference type="InterPro" id="IPR049449">
    <property type="entry name" value="TesB_ACOT8-like_N"/>
</dbReference>
<evidence type="ECO:0000313" key="4">
    <source>
        <dbReference type="Proteomes" id="UP000190683"/>
    </source>
</evidence>
<accession>A0A1T0CPV5</accession>
<proteinExistence type="predicted"/>